<feature type="compositionally biased region" description="Polar residues" evidence="1">
    <location>
        <begin position="36"/>
        <end position="45"/>
    </location>
</feature>
<comment type="caution">
    <text evidence="2">The sequence shown here is derived from an EMBL/GenBank/DDBJ whole genome shotgun (WGS) entry which is preliminary data.</text>
</comment>
<evidence type="ECO:0000313" key="2">
    <source>
        <dbReference type="EMBL" id="MBB6458455.1"/>
    </source>
</evidence>
<accession>A0A841QJG3</accession>
<protein>
    <submittedName>
        <fullName evidence="2">Uncharacterized protein</fullName>
    </submittedName>
</protein>
<evidence type="ECO:0000313" key="3">
    <source>
        <dbReference type="Proteomes" id="UP000578000"/>
    </source>
</evidence>
<proteinExistence type="predicted"/>
<feature type="compositionally biased region" description="Basic and acidic residues" evidence="1">
    <location>
        <begin position="9"/>
        <end position="23"/>
    </location>
</feature>
<reference evidence="2 3" key="1">
    <citation type="submission" date="2020-08" db="EMBL/GenBank/DDBJ databases">
        <title>Genomic Encyclopedia of Type Strains, Phase IV (KMG-IV): sequencing the most valuable type-strain genomes for metagenomic binning, comparative biology and taxonomic classification.</title>
        <authorList>
            <person name="Goeker M."/>
        </authorList>
    </citation>
    <scope>NUCLEOTIDE SEQUENCE [LARGE SCALE GENOMIC DNA]</scope>
    <source>
        <strain evidence="2 3">DSM 4491</strain>
    </source>
</reference>
<dbReference type="Proteomes" id="UP000578000">
    <property type="component" value="Unassembled WGS sequence"/>
</dbReference>
<sequence>MVGVAWSDDCPRKNGHKRAEQNSRRKHTKTAKRACQNGTVRSNGGASLPALRAAFERTATVLTGSWVSKNTQG</sequence>
<dbReference type="EMBL" id="JACHIE010000020">
    <property type="protein sequence ID" value="MBB6458455.1"/>
    <property type="molecule type" value="Genomic_DNA"/>
</dbReference>
<dbReference type="AlphaFoldDB" id="A0A841QJG3"/>
<feature type="region of interest" description="Disordered" evidence="1">
    <location>
        <begin position="1"/>
        <end position="46"/>
    </location>
</feature>
<organism evidence="2 3">
    <name type="scientific">Acetobacter lovaniensis</name>
    <dbReference type="NCBI Taxonomy" id="104100"/>
    <lineage>
        <taxon>Bacteria</taxon>
        <taxon>Pseudomonadati</taxon>
        <taxon>Pseudomonadota</taxon>
        <taxon>Alphaproteobacteria</taxon>
        <taxon>Acetobacterales</taxon>
        <taxon>Acetobacteraceae</taxon>
        <taxon>Acetobacter</taxon>
    </lineage>
</organism>
<keyword evidence="3" id="KW-1185">Reference proteome</keyword>
<gene>
    <name evidence="2" type="ORF">HNR55_003064</name>
</gene>
<name>A0A841QJG3_9PROT</name>
<evidence type="ECO:0000256" key="1">
    <source>
        <dbReference type="SAM" id="MobiDB-lite"/>
    </source>
</evidence>